<evidence type="ECO:0000313" key="3">
    <source>
        <dbReference type="WBParaSite" id="ECPE_0000769201-mRNA-1"/>
    </source>
</evidence>
<name>A0A183AL41_9TREM</name>
<reference evidence="3" key="1">
    <citation type="submission" date="2016-06" db="UniProtKB">
        <authorList>
            <consortium name="WormBaseParasite"/>
        </authorList>
    </citation>
    <scope>IDENTIFICATION</scope>
</reference>
<keyword evidence="2" id="KW-1185">Reference proteome</keyword>
<dbReference type="AlphaFoldDB" id="A0A183AL41"/>
<evidence type="ECO:0000313" key="1">
    <source>
        <dbReference type="EMBL" id="VDP81737.1"/>
    </source>
</evidence>
<dbReference type="Proteomes" id="UP000272942">
    <property type="component" value="Unassembled WGS sequence"/>
</dbReference>
<dbReference type="OrthoDB" id="6266479at2759"/>
<accession>A0A183AL41</accession>
<protein>
    <submittedName>
        <fullName evidence="3">Transposase</fullName>
    </submittedName>
</protein>
<organism evidence="3">
    <name type="scientific">Echinostoma caproni</name>
    <dbReference type="NCBI Taxonomy" id="27848"/>
    <lineage>
        <taxon>Eukaryota</taxon>
        <taxon>Metazoa</taxon>
        <taxon>Spiralia</taxon>
        <taxon>Lophotrochozoa</taxon>
        <taxon>Platyhelminthes</taxon>
        <taxon>Trematoda</taxon>
        <taxon>Digenea</taxon>
        <taxon>Plagiorchiida</taxon>
        <taxon>Echinostomata</taxon>
        <taxon>Echinostomatoidea</taxon>
        <taxon>Echinostomatidae</taxon>
        <taxon>Echinostoma</taxon>
    </lineage>
</organism>
<dbReference type="WBParaSite" id="ECPE_0000769201-mRNA-1">
    <property type="protein sequence ID" value="ECPE_0000769201-mRNA-1"/>
    <property type="gene ID" value="ECPE_0000769201"/>
</dbReference>
<reference evidence="1 2" key="2">
    <citation type="submission" date="2018-11" db="EMBL/GenBank/DDBJ databases">
        <authorList>
            <consortium name="Pathogen Informatics"/>
        </authorList>
    </citation>
    <scope>NUCLEOTIDE SEQUENCE [LARGE SCALE GENOMIC DNA]</scope>
    <source>
        <strain evidence="1 2">Egypt</strain>
    </source>
</reference>
<dbReference type="EMBL" id="UZAN01044920">
    <property type="protein sequence ID" value="VDP81737.1"/>
    <property type="molecule type" value="Genomic_DNA"/>
</dbReference>
<sequence>MTSAIVEHLANTGHTVDEDAFKVINGVPPYPSKAVHQQHLATAEAVAIRLFNPSLCSQKRFVEALQLPWPRSEFSCMIGADSFHDPLTLAIDTVPQTGGD</sequence>
<proteinExistence type="predicted"/>
<gene>
    <name evidence="1" type="ORF">ECPE_LOCUS7680</name>
</gene>
<evidence type="ECO:0000313" key="2">
    <source>
        <dbReference type="Proteomes" id="UP000272942"/>
    </source>
</evidence>